<gene>
    <name evidence="1" type="ORF">MGWOODY_Smn3498</name>
</gene>
<dbReference type="AlphaFoldDB" id="A0A160TL59"/>
<dbReference type="InterPro" id="IPR023346">
    <property type="entry name" value="Lysozyme-like_dom_sf"/>
</dbReference>
<dbReference type="Gene3D" id="1.10.530.10">
    <property type="match status" value="1"/>
</dbReference>
<dbReference type="SUPFAM" id="SSF53955">
    <property type="entry name" value="Lysozyme-like"/>
    <property type="match status" value="1"/>
</dbReference>
<proteinExistence type="predicted"/>
<reference evidence="1" key="1">
    <citation type="submission" date="2015-10" db="EMBL/GenBank/DDBJ databases">
        <authorList>
            <person name="Gilbert D.G."/>
        </authorList>
    </citation>
    <scope>NUCLEOTIDE SEQUENCE</scope>
</reference>
<organism evidence="1">
    <name type="scientific">hydrothermal vent metagenome</name>
    <dbReference type="NCBI Taxonomy" id="652676"/>
    <lineage>
        <taxon>unclassified sequences</taxon>
        <taxon>metagenomes</taxon>
        <taxon>ecological metagenomes</taxon>
    </lineage>
</organism>
<dbReference type="EMBL" id="CZQE01000326">
    <property type="protein sequence ID" value="CUS46010.1"/>
    <property type="molecule type" value="Genomic_DNA"/>
</dbReference>
<name>A0A160TL59_9ZZZZ</name>
<evidence type="ECO:0000313" key="1">
    <source>
        <dbReference type="EMBL" id="CUS46010.1"/>
    </source>
</evidence>
<protein>
    <submittedName>
        <fullName evidence="1">Uncharacterized protein</fullName>
    </submittedName>
</protein>
<accession>A0A160TL59</accession>
<sequence length="610" mass="66874">MPTVPREQNRVGIADVTNAKLQPGDYSGTGLQALGAGMQQLGGTGARIAGEMQERQARNDEFEVKKAWNAYAEGARGIRAGALGKVGADPQGMLENMTRDYGGLRDWIRSGLKNDRQRGQFDQVIAERFDYDLSGAVAGAGQALRRGQDQQSMLLERNAADDATDNSDDPVLFDKHLQTGIDSIVARGMARGDDPAAIDRSAMAYGSDIRRRVVQGLTDRDPVAAANRYRLMRDTMTQADRQATEEELFEPLARAVAATEVDKLLPPGEKDGTLSPERQAAIAQEIEARPLAEVLKRYALDDLNDRASLQARSRKQAADAARETGLATAEQLGSGFTSITQIPATVRRDLDEETDQALRSLAQTNLDPTPIAPGGEAALMMNIMASENPAAFAREDLRLVRSKVTRKEYDRFVQIQQGLSGGRPAIYAVTQHRTLAQASSPRDAAWQARDNHGAFSVVEAAKLNTEGPASATGVGAKEKSRKPHEIYMLDGEPYIGTQHIRSPEDQASNRAITEEDMKNPALMAFLTLISITEGTNGHHQYYERYGRKRLKDLKKFYYGTGISDASGMFQIQGRTYDEIAVARLGLNDFSPQTQRMTAMFLLRKRGVREA</sequence>